<organism evidence="2 3">
    <name type="scientific">Kitasatospora aburaviensis</name>
    <dbReference type="NCBI Taxonomy" id="67265"/>
    <lineage>
        <taxon>Bacteria</taxon>
        <taxon>Bacillati</taxon>
        <taxon>Actinomycetota</taxon>
        <taxon>Actinomycetes</taxon>
        <taxon>Kitasatosporales</taxon>
        <taxon>Streptomycetaceae</taxon>
        <taxon>Kitasatospora</taxon>
    </lineage>
</organism>
<accession>A0ABW1FB45</accession>
<dbReference type="Gene3D" id="3.30.450.180">
    <property type="match status" value="1"/>
</dbReference>
<dbReference type="Pfam" id="PF17765">
    <property type="entry name" value="MLTR_LBD"/>
    <property type="match status" value="1"/>
</dbReference>
<keyword evidence="3" id="KW-1185">Reference proteome</keyword>
<name>A0ABW1FB45_9ACTN</name>
<evidence type="ECO:0000259" key="1">
    <source>
        <dbReference type="SMART" id="SM00530"/>
    </source>
</evidence>
<dbReference type="EMBL" id="JBHSOD010000133">
    <property type="protein sequence ID" value="MFC5891115.1"/>
    <property type="molecule type" value="Genomic_DNA"/>
</dbReference>
<proteinExistence type="predicted"/>
<dbReference type="SMART" id="SM00530">
    <property type="entry name" value="HTH_XRE"/>
    <property type="match status" value="1"/>
</dbReference>
<comment type="caution">
    <text evidence="2">The sequence shown here is derived from an EMBL/GenBank/DDBJ whole genome shotgun (WGS) entry which is preliminary data.</text>
</comment>
<dbReference type="PANTHER" id="PTHR35010">
    <property type="entry name" value="BLL4672 PROTEIN-RELATED"/>
    <property type="match status" value="1"/>
</dbReference>
<dbReference type="Gene3D" id="1.10.260.40">
    <property type="entry name" value="lambda repressor-like DNA-binding domains"/>
    <property type="match status" value="1"/>
</dbReference>
<gene>
    <name evidence="2" type="ORF">ACFP0N_39810</name>
</gene>
<dbReference type="Pfam" id="PF13560">
    <property type="entry name" value="HTH_31"/>
    <property type="match status" value="1"/>
</dbReference>
<protein>
    <submittedName>
        <fullName evidence="2">Helix-turn-helix domain-containing protein</fullName>
    </submittedName>
</protein>
<dbReference type="Proteomes" id="UP001596067">
    <property type="component" value="Unassembled WGS sequence"/>
</dbReference>
<evidence type="ECO:0000313" key="2">
    <source>
        <dbReference type="EMBL" id="MFC5891115.1"/>
    </source>
</evidence>
<reference evidence="3" key="1">
    <citation type="journal article" date="2019" name="Int. J. Syst. Evol. Microbiol.">
        <title>The Global Catalogue of Microorganisms (GCM) 10K type strain sequencing project: providing services to taxonomists for standard genome sequencing and annotation.</title>
        <authorList>
            <consortium name="The Broad Institute Genomics Platform"/>
            <consortium name="The Broad Institute Genome Sequencing Center for Infectious Disease"/>
            <person name="Wu L."/>
            <person name="Ma J."/>
        </authorList>
    </citation>
    <scope>NUCLEOTIDE SEQUENCE [LARGE SCALE GENOMIC DNA]</scope>
    <source>
        <strain evidence="3">CGMCC 4.1469</strain>
    </source>
</reference>
<sequence>MVLREALHVPIPLDHEESATAELPGLASLLRDWRNRAGQRLGLGKPLPQMTVATRLGMSERWYRDLERGGTARFDPRVLALLADVLLLDADERATLYLYAMGGTPSAGPERPEDLRSLQELVDRQMPRPAYLSDRAWNIVGHNAAAAEWFPWMSRPGANFVRWALTDPEAREQVHDWNWEARMTLAMIRFALARYPGDETLVALLTEVLRDPVCRRLWAGRACVVANRDGGRFRLRLPHVSAEPVEAIAQVLSPGGRPDLHFVVLARPDTRW</sequence>
<dbReference type="InterPro" id="IPR010982">
    <property type="entry name" value="Lambda_DNA-bd_dom_sf"/>
</dbReference>
<dbReference type="InterPro" id="IPR001387">
    <property type="entry name" value="Cro/C1-type_HTH"/>
</dbReference>
<dbReference type="PANTHER" id="PTHR35010:SF2">
    <property type="entry name" value="BLL4672 PROTEIN"/>
    <property type="match status" value="1"/>
</dbReference>
<evidence type="ECO:0000313" key="3">
    <source>
        <dbReference type="Proteomes" id="UP001596067"/>
    </source>
</evidence>
<feature type="domain" description="HTH cro/C1-type" evidence="1">
    <location>
        <begin position="29"/>
        <end position="93"/>
    </location>
</feature>
<dbReference type="RefSeq" id="WP_313761271.1">
    <property type="nucleotide sequence ID" value="NZ_BAAAVH010000040.1"/>
</dbReference>
<dbReference type="InterPro" id="IPR041413">
    <property type="entry name" value="MLTR_LBD"/>
</dbReference>